<dbReference type="GO" id="GO:0000150">
    <property type="term" value="F:DNA strand exchange activity"/>
    <property type="evidence" value="ECO:0007669"/>
    <property type="project" value="InterPro"/>
</dbReference>
<dbReference type="InterPro" id="IPR036162">
    <property type="entry name" value="Resolvase-like_N_sf"/>
</dbReference>
<evidence type="ECO:0000313" key="2">
    <source>
        <dbReference type="EMBL" id="SBW20022.1"/>
    </source>
</evidence>
<organism evidence="2 3">
    <name type="scientific">Candidatus Protofrankia californiensis</name>
    <dbReference type="NCBI Taxonomy" id="1839754"/>
    <lineage>
        <taxon>Bacteria</taxon>
        <taxon>Bacillati</taxon>
        <taxon>Actinomycetota</taxon>
        <taxon>Actinomycetes</taxon>
        <taxon>Frankiales</taxon>
        <taxon>Frankiaceae</taxon>
        <taxon>Protofrankia</taxon>
    </lineage>
</organism>
<dbReference type="Proteomes" id="UP000199013">
    <property type="component" value="Unassembled WGS sequence"/>
</dbReference>
<dbReference type="EMBL" id="FLUV01000647">
    <property type="protein sequence ID" value="SBW20022.1"/>
    <property type="molecule type" value="Genomic_DNA"/>
</dbReference>
<proteinExistence type="predicted"/>
<dbReference type="Gene3D" id="3.40.50.1390">
    <property type="entry name" value="Resolvase, N-terminal catalytic domain"/>
    <property type="match status" value="1"/>
</dbReference>
<keyword evidence="3" id="KW-1185">Reference proteome</keyword>
<sequence>MRPAAFGYFSLAHDDETEVERLHNELAAYASMEGFGLVEIFVDHNMLPGNLLRPGFETLLAGLKDHDGAYVLVPTPNHLSPSEMVRSAIVATLSEFGRNVLVVPG</sequence>
<dbReference type="Pfam" id="PF00239">
    <property type="entry name" value="Resolvase"/>
    <property type="match status" value="1"/>
</dbReference>
<gene>
    <name evidence="2" type="ORF">FDG2_1569</name>
</gene>
<dbReference type="GO" id="GO:0003677">
    <property type="term" value="F:DNA binding"/>
    <property type="evidence" value="ECO:0007669"/>
    <property type="project" value="InterPro"/>
</dbReference>
<dbReference type="SUPFAM" id="SSF53041">
    <property type="entry name" value="Resolvase-like"/>
    <property type="match status" value="1"/>
</dbReference>
<protein>
    <recommendedName>
        <fullName evidence="1">Resolvase/invertase-type recombinase catalytic domain-containing protein</fullName>
    </recommendedName>
</protein>
<dbReference type="InterPro" id="IPR006119">
    <property type="entry name" value="Resolv_N"/>
</dbReference>
<evidence type="ECO:0000313" key="3">
    <source>
        <dbReference type="Proteomes" id="UP000199013"/>
    </source>
</evidence>
<name>A0A1C3NVZ2_9ACTN</name>
<evidence type="ECO:0000259" key="1">
    <source>
        <dbReference type="Pfam" id="PF00239"/>
    </source>
</evidence>
<accession>A0A1C3NVZ2</accession>
<dbReference type="AlphaFoldDB" id="A0A1C3NVZ2"/>
<feature type="domain" description="Resolvase/invertase-type recombinase catalytic" evidence="1">
    <location>
        <begin position="15"/>
        <end position="102"/>
    </location>
</feature>
<reference evidence="3" key="1">
    <citation type="submission" date="2016-02" db="EMBL/GenBank/DDBJ databases">
        <authorList>
            <person name="Wibberg D."/>
        </authorList>
    </citation>
    <scope>NUCLEOTIDE SEQUENCE [LARGE SCALE GENOMIC DNA]</scope>
</reference>